<dbReference type="Proteomes" id="UP000008744">
    <property type="component" value="Unassembled WGS sequence"/>
</dbReference>
<keyword evidence="5" id="KW-1185">Reference proteome</keyword>
<evidence type="ECO:0000313" key="5">
    <source>
        <dbReference type="Proteomes" id="UP000008744"/>
    </source>
</evidence>
<dbReference type="InterPro" id="IPR027417">
    <property type="entry name" value="P-loop_NTPase"/>
</dbReference>
<dbReference type="InterPro" id="IPR040848">
    <property type="entry name" value="AAA_lid_7"/>
</dbReference>
<name>B4GU55_DROPE</name>
<organism evidence="5">
    <name type="scientific">Drosophila persimilis</name>
    <name type="common">Fruit fly</name>
    <dbReference type="NCBI Taxonomy" id="7234"/>
    <lineage>
        <taxon>Eukaryota</taxon>
        <taxon>Metazoa</taxon>
        <taxon>Ecdysozoa</taxon>
        <taxon>Arthropoda</taxon>
        <taxon>Hexapoda</taxon>
        <taxon>Insecta</taxon>
        <taxon>Pterygota</taxon>
        <taxon>Neoptera</taxon>
        <taxon>Endopterygota</taxon>
        <taxon>Diptera</taxon>
        <taxon>Brachycera</taxon>
        <taxon>Muscomorpha</taxon>
        <taxon>Ephydroidea</taxon>
        <taxon>Drosophilidae</taxon>
        <taxon>Drosophila</taxon>
        <taxon>Sophophora</taxon>
    </lineage>
</organism>
<dbReference type="eggNOG" id="KOG1808">
    <property type="taxonomic scope" value="Eukaryota"/>
</dbReference>
<evidence type="ECO:0000256" key="1">
    <source>
        <dbReference type="ARBA" id="ARBA00022741"/>
    </source>
</evidence>
<evidence type="ECO:0000259" key="3">
    <source>
        <dbReference type="Pfam" id="PF17867"/>
    </source>
</evidence>
<sequence>MEVYASKLRFYAQRLLQLTANEPQDNLFVQNVQKFIRKKSQRATCVSGLHRSLVSFEEQMLLLLSMALRWESPGDDIHQYHKECIALSKLMDFSVDAQSDTSYFRELWDWSGTYSHLETPCPMIQLYCNYIMAMLTNMSPTQLNAQNAKISTEAQLRFEREKEQSWAVARQAEGCCYSPEDETPEQMLSLSPNQSVTNIEGVLLPTFNKKNQEFYASTDGCCDRIVKVDSTVVNLRSIALGLAAAKPICLSPFVWLPGVLTQAVMHGYWLLLEDLDAATQDTYTILSSLLERQCLSVPGFRDSVKIEPGFQLLVTVRGNHMAADNLRQRESSDKADNKEKYVALPFEQVTLSSSPNSGRLVSTRDLIKLCQRSNAQFSVTSAECAYFVFQNAVDVFYAFEHFANEYNPDVDFGLEIIKIGRASLLAKSELLSNNENGEQLSEQDLKRQKLTEQTRRAIGQTSVKRATFSFTRLASCILERIAVCVSHSEPMLLVRETGVGKTSSVQSSRIMVCYYNQ</sequence>
<protein>
    <submittedName>
        <fullName evidence="4">GL25190</fullName>
    </submittedName>
</protein>
<gene>
    <name evidence="4" type="primary">Dper\GL25190</name>
    <name evidence="4" type="ORF">Dper_GL25190</name>
</gene>
<dbReference type="HOGENOM" id="CLU_527070_0_0_1"/>
<dbReference type="OrthoDB" id="422220at2759"/>
<dbReference type="PANTHER" id="PTHR48103:SF2">
    <property type="entry name" value="MIDASIN"/>
    <property type="match status" value="1"/>
</dbReference>
<evidence type="ECO:0000256" key="2">
    <source>
        <dbReference type="ARBA" id="ARBA00022840"/>
    </source>
</evidence>
<dbReference type="STRING" id="7234.B4GU55"/>
<keyword evidence="1" id="KW-0547">Nucleotide-binding</keyword>
<dbReference type="AlphaFoldDB" id="B4GU55"/>
<feature type="domain" description="Midasin AAA lid" evidence="3">
    <location>
        <begin position="355"/>
        <end position="398"/>
    </location>
</feature>
<dbReference type="PANTHER" id="PTHR48103">
    <property type="entry name" value="MIDASIN-RELATED"/>
    <property type="match status" value="1"/>
</dbReference>
<keyword evidence="2" id="KW-0067">ATP-binding</keyword>
<evidence type="ECO:0000313" key="4">
    <source>
        <dbReference type="EMBL" id="EDW26138.1"/>
    </source>
</evidence>
<dbReference type="GO" id="GO:0005524">
    <property type="term" value="F:ATP binding"/>
    <property type="evidence" value="ECO:0007669"/>
    <property type="project" value="UniProtKB-KW"/>
</dbReference>
<dbReference type="GO" id="GO:0000055">
    <property type="term" value="P:ribosomal large subunit export from nucleus"/>
    <property type="evidence" value="ECO:0007669"/>
    <property type="project" value="TreeGrafter"/>
</dbReference>
<dbReference type="GO" id="GO:0000027">
    <property type="term" value="P:ribosomal large subunit assembly"/>
    <property type="evidence" value="ECO:0007669"/>
    <property type="project" value="TreeGrafter"/>
</dbReference>
<dbReference type="EMBL" id="CH479191">
    <property type="protein sequence ID" value="EDW26138.1"/>
    <property type="molecule type" value="Genomic_DNA"/>
</dbReference>
<reference evidence="4 5" key="1">
    <citation type="journal article" date="2007" name="Nature">
        <title>Evolution of genes and genomes on the Drosophila phylogeny.</title>
        <authorList>
            <consortium name="Drosophila 12 Genomes Consortium"/>
            <person name="Clark A.G."/>
            <person name="Eisen M.B."/>
            <person name="Smith D.R."/>
            <person name="Bergman C.M."/>
            <person name="Oliver B."/>
            <person name="Markow T.A."/>
            <person name="Kaufman T.C."/>
            <person name="Kellis M."/>
            <person name="Gelbart W."/>
            <person name="Iyer V.N."/>
            <person name="Pollard D.A."/>
            <person name="Sackton T.B."/>
            <person name="Larracuente A.M."/>
            <person name="Singh N.D."/>
            <person name="Abad J.P."/>
            <person name="Abt D.N."/>
            <person name="Adryan B."/>
            <person name="Aguade M."/>
            <person name="Akashi H."/>
            <person name="Anderson W.W."/>
            <person name="Aquadro C.F."/>
            <person name="Ardell D.H."/>
            <person name="Arguello R."/>
            <person name="Artieri C.G."/>
            <person name="Barbash D.A."/>
            <person name="Barker D."/>
            <person name="Barsanti P."/>
            <person name="Batterham P."/>
            <person name="Batzoglou S."/>
            <person name="Begun D."/>
            <person name="Bhutkar A."/>
            <person name="Blanco E."/>
            <person name="Bosak S.A."/>
            <person name="Bradley R.K."/>
            <person name="Brand A.D."/>
            <person name="Brent M.R."/>
            <person name="Brooks A.N."/>
            <person name="Brown R.H."/>
            <person name="Butlin R.K."/>
            <person name="Caggese C."/>
            <person name="Calvi B.R."/>
            <person name="Bernardo de Carvalho A."/>
            <person name="Caspi A."/>
            <person name="Castrezana S."/>
            <person name="Celniker S.E."/>
            <person name="Chang J.L."/>
            <person name="Chapple C."/>
            <person name="Chatterji S."/>
            <person name="Chinwalla A."/>
            <person name="Civetta A."/>
            <person name="Clifton S.W."/>
            <person name="Comeron J.M."/>
            <person name="Costello J.C."/>
            <person name="Coyne J.A."/>
            <person name="Daub J."/>
            <person name="David R.G."/>
            <person name="Delcher A.L."/>
            <person name="Delehaunty K."/>
            <person name="Do C.B."/>
            <person name="Ebling H."/>
            <person name="Edwards K."/>
            <person name="Eickbush T."/>
            <person name="Evans J.D."/>
            <person name="Filipski A."/>
            <person name="Findeiss S."/>
            <person name="Freyhult E."/>
            <person name="Fulton L."/>
            <person name="Fulton R."/>
            <person name="Garcia A.C."/>
            <person name="Gardiner A."/>
            <person name="Garfield D.A."/>
            <person name="Garvin B.E."/>
            <person name="Gibson G."/>
            <person name="Gilbert D."/>
            <person name="Gnerre S."/>
            <person name="Godfrey J."/>
            <person name="Good R."/>
            <person name="Gotea V."/>
            <person name="Gravely B."/>
            <person name="Greenberg A.J."/>
            <person name="Griffiths-Jones S."/>
            <person name="Gross S."/>
            <person name="Guigo R."/>
            <person name="Gustafson E.A."/>
            <person name="Haerty W."/>
            <person name="Hahn M.W."/>
            <person name="Halligan D.L."/>
            <person name="Halpern A.L."/>
            <person name="Halter G.M."/>
            <person name="Han M.V."/>
            <person name="Heger A."/>
            <person name="Hillier L."/>
            <person name="Hinrichs A.S."/>
            <person name="Holmes I."/>
            <person name="Hoskins R.A."/>
            <person name="Hubisz M.J."/>
            <person name="Hultmark D."/>
            <person name="Huntley M.A."/>
            <person name="Jaffe D.B."/>
            <person name="Jagadeeshan S."/>
            <person name="Jeck W.R."/>
            <person name="Johnson J."/>
            <person name="Jones C.D."/>
            <person name="Jordan W.C."/>
            <person name="Karpen G.H."/>
            <person name="Kataoka E."/>
            <person name="Keightley P.D."/>
            <person name="Kheradpour P."/>
            <person name="Kirkness E.F."/>
            <person name="Koerich L.B."/>
            <person name="Kristiansen K."/>
            <person name="Kudrna D."/>
            <person name="Kulathinal R.J."/>
            <person name="Kumar S."/>
            <person name="Kwok R."/>
            <person name="Lander E."/>
            <person name="Langley C.H."/>
            <person name="Lapoint R."/>
            <person name="Lazzaro B.P."/>
            <person name="Lee S.J."/>
            <person name="Levesque L."/>
            <person name="Li R."/>
            <person name="Lin C.F."/>
            <person name="Lin M.F."/>
            <person name="Lindblad-Toh K."/>
            <person name="Llopart A."/>
            <person name="Long M."/>
            <person name="Low L."/>
            <person name="Lozovsky E."/>
            <person name="Lu J."/>
            <person name="Luo M."/>
            <person name="Machado C.A."/>
            <person name="Makalowski W."/>
            <person name="Marzo M."/>
            <person name="Matsuda M."/>
            <person name="Matzkin L."/>
            <person name="McAllister B."/>
            <person name="McBride C.S."/>
            <person name="McKernan B."/>
            <person name="McKernan K."/>
            <person name="Mendez-Lago M."/>
            <person name="Minx P."/>
            <person name="Mollenhauer M.U."/>
            <person name="Montooth K."/>
            <person name="Mount S.M."/>
            <person name="Mu X."/>
            <person name="Myers E."/>
            <person name="Negre B."/>
            <person name="Newfeld S."/>
            <person name="Nielsen R."/>
            <person name="Noor M.A."/>
            <person name="O'Grady P."/>
            <person name="Pachter L."/>
            <person name="Papaceit M."/>
            <person name="Parisi M.J."/>
            <person name="Parisi M."/>
            <person name="Parts L."/>
            <person name="Pedersen J.S."/>
            <person name="Pesole G."/>
            <person name="Phillippy A.M."/>
            <person name="Ponting C.P."/>
            <person name="Pop M."/>
            <person name="Porcelli D."/>
            <person name="Powell J.R."/>
            <person name="Prohaska S."/>
            <person name="Pruitt K."/>
            <person name="Puig M."/>
            <person name="Quesneville H."/>
            <person name="Ram K.R."/>
            <person name="Rand D."/>
            <person name="Rasmussen M.D."/>
            <person name="Reed L.K."/>
            <person name="Reenan R."/>
            <person name="Reily A."/>
            <person name="Remington K.A."/>
            <person name="Rieger T.T."/>
            <person name="Ritchie M.G."/>
            <person name="Robin C."/>
            <person name="Rogers Y.H."/>
            <person name="Rohde C."/>
            <person name="Rozas J."/>
            <person name="Rubenfield M.J."/>
            <person name="Ruiz A."/>
            <person name="Russo S."/>
            <person name="Salzberg S.L."/>
            <person name="Sanchez-Gracia A."/>
            <person name="Saranga D.J."/>
            <person name="Sato H."/>
            <person name="Schaeffer S.W."/>
            <person name="Schatz M.C."/>
            <person name="Schlenke T."/>
            <person name="Schwartz R."/>
            <person name="Segarra C."/>
            <person name="Singh R.S."/>
            <person name="Sirot L."/>
            <person name="Sirota M."/>
            <person name="Sisneros N.B."/>
            <person name="Smith C.D."/>
            <person name="Smith T.F."/>
            <person name="Spieth J."/>
            <person name="Stage D.E."/>
            <person name="Stark A."/>
            <person name="Stephan W."/>
            <person name="Strausberg R.L."/>
            <person name="Strempel S."/>
            <person name="Sturgill D."/>
            <person name="Sutton G."/>
            <person name="Sutton G.G."/>
            <person name="Tao W."/>
            <person name="Teichmann S."/>
            <person name="Tobari Y.N."/>
            <person name="Tomimura Y."/>
            <person name="Tsolas J.M."/>
            <person name="Valente V.L."/>
            <person name="Venter E."/>
            <person name="Venter J.C."/>
            <person name="Vicario S."/>
            <person name="Vieira F.G."/>
            <person name="Vilella A.J."/>
            <person name="Villasante A."/>
            <person name="Walenz B."/>
            <person name="Wang J."/>
            <person name="Wasserman M."/>
            <person name="Watts T."/>
            <person name="Wilson D."/>
            <person name="Wilson R.K."/>
            <person name="Wing R.A."/>
            <person name="Wolfner M.F."/>
            <person name="Wong A."/>
            <person name="Wong G.K."/>
            <person name="Wu C.I."/>
            <person name="Wu G."/>
            <person name="Yamamoto D."/>
            <person name="Yang H.P."/>
            <person name="Yang S.P."/>
            <person name="Yorke J.A."/>
            <person name="Yoshida K."/>
            <person name="Zdobnov E."/>
            <person name="Zhang P."/>
            <person name="Zhang Y."/>
            <person name="Zimin A.V."/>
            <person name="Baldwin J."/>
            <person name="Abdouelleil A."/>
            <person name="Abdulkadir J."/>
            <person name="Abebe A."/>
            <person name="Abera B."/>
            <person name="Abreu J."/>
            <person name="Acer S.C."/>
            <person name="Aftuck L."/>
            <person name="Alexander A."/>
            <person name="An P."/>
            <person name="Anderson E."/>
            <person name="Anderson S."/>
            <person name="Arachi H."/>
            <person name="Azer M."/>
            <person name="Bachantsang P."/>
            <person name="Barry A."/>
            <person name="Bayul T."/>
            <person name="Berlin A."/>
            <person name="Bessette D."/>
            <person name="Bloom T."/>
            <person name="Blye J."/>
            <person name="Boguslavskiy L."/>
            <person name="Bonnet C."/>
            <person name="Boukhgalter B."/>
            <person name="Bourzgui I."/>
            <person name="Brown A."/>
            <person name="Cahill P."/>
            <person name="Channer S."/>
            <person name="Cheshatsang Y."/>
            <person name="Chuda L."/>
            <person name="Citroen M."/>
            <person name="Collymore A."/>
            <person name="Cooke P."/>
            <person name="Costello M."/>
            <person name="D'Aco K."/>
            <person name="Daza R."/>
            <person name="De Haan G."/>
            <person name="DeGray S."/>
            <person name="DeMaso C."/>
            <person name="Dhargay N."/>
            <person name="Dooley K."/>
            <person name="Dooley E."/>
            <person name="Doricent M."/>
            <person name="Dorje P."/>
            <person name="Dorjee K."/>
            <person name="Dupes A."/>
            <person name="Elong R."/>
            <person name="Falk J."/>
            <person name="Farina A."/>
            <person name="Faro S."/>
            <person name="Ferguson D."/>
            <person name="Fisher S."/>
            <person name="Foley C.D."/>
            <person name="Franke A."/>
            <person name="Friedrich D."/>
            <person name="Gadbois L."/>
            <person name="Gearin G."/>
            <person name="Gearin C.R."/>
            <person name="Giannoukos G."/>
            <person name="Goode T."/>
            <person name="Graham J."/>
            <person name="Grandbois E."/>
            <person name="Grewal S."/>
            <person name="Gyaltsen K."/>
            <person name="Hafez N."/>
            <person name="Hagos B."/>
            <person name="Hall J."/>
            <person name="Henson C."/>
            <person name="Hollinger A."/>
            <person name="Honan T."/>
            <person name="Huard M.D."/>
            <person name="Hughes L."/>
            <person name="Hurhula B."/>
            <person name="Husby M.E."/>
            <person name="Kamat A."/>
            <person name="Kanga B."/>
            <person name="Kashin S."/>
            <person name="Khazanovich D."/>
            <person name="Kisner P."/>
            <person name="Lance K."/>
            <person name="Lara M."/>
            <person name="Lee W."/>
            <person name="Lennon N."/>
            <person name="Letendre F."/>
            <person name="LeVine R."/>
            <person name="Lipovsky A."/>
            <person name="Liu X."/>
            <person name="Liu J."/>
            <person name="Liu S."/>
            <person name="Lokyitsang T."/>
            <person name="Lokyitsang Y."/>
            <person name="Lubonja R."/>
            <person name="Lui A."/>
            <person name="MacDonald P."/>
            <person name="Magnisalis V."/>
            <person name="Maru K."/>
            <person name="Matthews C."/>
            <person name="McCusker W."/>
            <person name="McDonough S."/>
            <person name="Mehta T."/>
            <person name="Meldrim J."/>
            <person name="Meneus L."/>
            <person name="Mihai O."/>
            <person name="Mihalev A."/>
            <person name="Mihova T."/>
            <person name="Mittelman R."/>
            <person name="Mlenga V."/>
            <person name="Montmayeur A."/>
            <person name="Mulrain L."/>
            <person name="Navidi A."/>
            <person name="Naylor J."/>
            <person name="Negash T."/>
            <person name="Nguyen T."/>
            <person name="Nguyen N."/>
            <person name="Nicol R."/>
            <person name="Norbu C."/>
            <person name="Norbu N."/>
            <person name="Novod N."/>
            <person name="O'Neill B."/>
            <person name="Osman S."/>
            <person name="Markiewicz E."/>
            <person name="Oyono O.L."/>
            <person name="Patti C."/>
            <person name="Phunkhang P."/>
            <person name="Pierre F."/>
            <person name="Priest M."/>
            <person name="Raghuraman S."/>
            <person name="Rege F."/>
            <person name="Reyes R."/>
            <person name="Rise C."/>
            <person name="Rogov P."/>
            <person name="Ross K."/>
            <person name="Ryan E."/>
            <person name="Settipalli S."/>
            <person name="Shea T."/>
            <person name="Sherpa N."/>
            <person name="Shi L."/>
            <person name="Shih D."/>
            <person name="Sparrow T."/>
            <person name="Spaulding J."/>
            <person name="Stalker J."/>
            <person name="Stange-Thomann N."/>
            <person name="Stavropoulos S."/>
            <person name="Stone C."/>
            <person name="Strader C."/>
            <person name="Tesfaye S."/>
            <person name="Thomson T."/>
            <person name="Thoulutsang Y."/>
            <person name="Thoulutsang D."/>
            <person name="Topham K."/>
            <person name="Topping I."/>
            <person name="Tsamla T."/>
            <person name="Vassiliev H."/>
            <person name="Vo A."/>
            <person name="Wangchuk T."/>
            <person name="Wangdi T."/>
            <person name="Weiand M."/>
            <person name="Wilkinson J."/>
            <person name="Wilson A."/>
            <person name="Yadav S."/>
            <person name="Young G."/>
            <person name="Yu Q."/>
            <person name="Zembek L."/>
            <person name="Zhong D."/>
            <person name="Zimmer A."/>
            <person name="Zwirko Z."/>
            <person name="Jaffe D.B."/>
            <person name="Alvarez P."/>
            <person name="Brockman W."/>
            <person name="Butler J."/>
            <person name="Chin C."/>
            <person name="Gnerre S."/>
            <person name="Grabherr M."/>
            <person name="Kleber M."/>
            <person name="Mauceli E."/>
            <person name="MacCallum I."/>
        </authorList>
    </citation>
    <scope>NUCLEOTIDE SEQUENCE [LARGE SCALE GENOMIC DNA]</scope>
    <source>
        <strain evidence="5">MSH-3 / Tucson 14011-0111.49</strain>
    </source>
</reference>
<dbReference type="GO" id="GO:0030687">
    <property type="term" value="C:preribosome, large subunit precursor"/>
    <property type="evidence" value="ECO:0007669"/>
    <property type="project" value="TreeGrafter"/>
</dbReference>
<dbReference type="GO" id="GO:0005634">
    <property type="term" value="C:nucleus"/>
    <property type="evidence" value="ECO:0007669"/>
    <property type="project" value="TreeGrafter"/>
</dbReference>
<dbReference type="Gene3D" id="3.40.50.300">
    <property type="entry name" value="P-loop containing nucleotide triphosphate hydrolases"/>
    <property type="match status" value="1"/>
</dbReference>
<proteinExistence type="predicted"/>
<accession>B4GU55</accession>
<dbReference type="Pfam" id="PF17867">
    <property type="entry name" value="AAA_lid_7"/>
    <property type="match status" value="1"/>
</dbReference>